<dbReference type="InterPro" id="IPR007111">
    <property type="entry name" value="NACHT_NTPase"/>
</dbReference>
<dbReference type="EMBL" id="AP019563">
    <property type="protein sequence ID" value="BBJ31333.1"/>
    <property type="molecule type" value="Genomic_DNA"/>
</dbReference>
<dbReference type="PROSITE" id="PS50837">
    <property type="entry name" value="NACHT"/>
    <property type="match status" value="1"/>
</dbReference>
<reference evidence="2 3" key="1">
    <citation type="submission" date="2019-04" db="EMBL/GenBank/DDBJ databases">
        <title>Draft genome sequence of Rickettsia asiatica Maytaro1284.</title>
        <authorList>
            <person name="Thu M."/>
            <person name="Qiu Y."/>
            <person name="Nakao R."/>
        </authorList>
    </citation>
    <scope>NUCLEOTIDE SEQUENCE [LARGE SCALE GENOMIC DNA]</scope>
    <source>
        <strain evidence="2 3">Maytaro1284</strain>
    </source>
</reference>
<dbReference type="PANTHER" id="PTHR46844:SF1">
    <property type="entry name" value="SLR5058 PROTEIN"/>
    <property type="match status" value="1"/>
</dbReference>
<keyword evidence="3" id="KW-1185">Reference proteome</keyword>
<dbReference type="RefSeq" id="WP_232049288.1">
    <property type="nucleotide sequence ID" value="NZ_AP019563.1"/>
</dbReference>
<gene>
    <name evidence="2" type="ORF">RAS_04420</name>
</gene>
<dbReference type="Proteomes" id="UP000321183">
    <property type="component" value="Chromosome"/>
</dbReference>
<dbReference type="Pfam" id="PF05729">
    <property type="entry name" value="NACHT"/>
    <property type="match status" value="1"/>
</dbReference>
<dbReference type="Gene3D" id="3.40.50.300">
    <property type="entry name" value="P-loop containing nucleotide triphosphate hydrolases"/>
    <property type="match status" value="1"/>
</dbReference>
<dbReference type="KEGG" id="ras:RAS_04420"/>
<feature type="domain" description="NACHT" evidence="1">
    <location>
        <begin position="60"/>
        <end position="199"/>
    </location>
</feature>
<evidence type="ECO:0000259" key="1">
    <source>
        <dbReference type="PROSITE" id="PS50837"/>
    </source>
</evidence>
<dbReference type="PANTHER" id="PTHR46844">
    <property type="entry name" value="SLR5058 PROTEIN"/>
    <property type="match status" value="1"/>
</dbReference>
<evidence type="ECO:0000313" key="3">
    <source>
        <dbReference type="Proteomes" id="UP000321183"/>
    </source>
</evidence>
<accession>A0A510G6V4</accession>
<dbReference type="SUPFAM" id="SSF52540">
    <property type="entry name" value="P-loop containing nucleoside triphosphate hydrolases"/>
    <property type="match status" value="1"/>
</dbReference>
<evidence type="ECO:0000313" key="2">
    <source>
        <dbReference type="EMBL" id="BBJ31333.1"/>
    </source>
</evidence>
<organism evidence="2 3">
    <name type="scientific">Rickettsia asiatica</name>
    <dbReference type="NCBI Taxonomy" id="238800"/>
    <lineage>
        <taxon>Bacteria</taxon>
        <taxon>Pseudomonadati</taxon>
        <taxon>Pseudomonadota</taxon>
        <taxon>Alphaproteobacteria</taxon>
        <taxon>Rickettsiales</taxon>
        <taxon>Rickettsiaceae</taxon>
        <taxon>Rickettsieae</taxon>
        <taxon>Rickettsia</taxon>
        <taxon>spotted fever group</taxon>
    </lineage>
</organism>
<dbReference type="AlphaFoldDB" id="A0A510G6V4"/>
<sequence length="246" mass="28928">MFDKNYQVQEEKIDNIVKSLEEETNEEYKFKLLYKNLPNKSESEIKNIIEQVNRIQADMGKVLLLGSAGIGKTTLMHYLSHKWGKEKLWNDKFDYVFRIRLKELLNENWKDDYSGYFDINNLSQSKLNYFIHYCLGGSESTLSVKEIMDIQNKDKILLLLDGYDEVAHLNIRDEFKKLIDKILEYKNVIMSSRPNAVVEKMSNGLERKVENTGWDSEGIEQYVNKNFEDDKELGTQLKSFLDTHSQ</sequence>
<proteinExistence type="predicted"/>
<name>A0A510G6V4_9RICK</name>
<protein>
    <recommendedName>
        <fullName evidence="1">NACHT domain-containing protein</fullName>
    </recommendedName>
</protein>
<dbReference type="InterPro" id="IPR027417">
    <property type="entry name" value="P-loop_NTPase"/>
</dbReference>